<protein>
    <submittedName>
        <fullName evidence="3">Uncharacterized protein</fullName>
    </submittedName>
</protein>
<evidence type="ECO:0000256" key="1">
    <source>
        <dbReference type="SAM" id="Coils"/>
    </source>
</evidence>
<comment type="caution">
    <text evidence="3">The sequence shown here is derived from an EMBL/GenBank/DDBJ whole genome shotgun (WGS) entry which is preliminary data.</text>
</comment>
<dbReference type="Proteomes" id="UP000586093">
    <property type="component" value="Unassembled WGS sequence"/>
</dbReference>
<name>A0A839HPV6_9BURK</name>
<sequence length="233" mass="24696">MNLDAYKDKIDSETLQALSADLAKHTDALEARALKAEDKARKAAQESIDGRKGKDALLAKALEKLGIDSPDELDNLPDAKGQAEAIKQYEIKLKRAERERDEAKQSATEVTGRYQAEKRERAIADQLARHPFADPDVARAVISQSLKQDGDELFFISADGLQVPLADGVAGLVKAKPVLLKPADNGGSGSGFKGAQGGKPGGNKTMSAQDFAALSPKDRAKAVGDGFAIADTA</sequence>
<reference evidence="3 4" key="1">
    <citation type="submission" date="2020-08" db="EMBL/GenBank/DDBJ databases">
        <title>Aquariorum lacteus gen. nov., sp. nov., a new member of the family Comamonadaceae, isolated from freshwater aquarium.</title>
        <authorList>
            <person name="Chun S.-J."/>
        </authorList>
    </citation>
    <scope>NUCLEOTIDE SEQUENCE [LARGE SCALE GENOMIC DNA]</scope>
    <source>
        <strain evidence="3 4">SJAQ100</strain>
    </source>
</reference>
<keyword evidence="4" id="KW-1185">Reference proteome</keyword>
<gene>
    <name evidence="3" type="ORF">H4F90_05645</name>
</gene>
<feature type="region of interest" description="Disordered" evidence="2">
    <location>
        <begin position="183"/>
        <end position="208"/>
    </location>
</feature>
<evidence type="ECO:0000256" key="2">
    <source>
        <dbReference type="SAM" id="MobiDB-lite"/>
    </source>
</evidence>
<evidence type="ECO:0000313" key="4">
    <source>
        <dbReference type="Proteomes" id="UP000586093"/>
    </source>
</evidence>
<feature type="coiled-coil region" evidence="1">
    <location>
        <begin position="79"/>
        <end position="113"/>
    </location>
</feature>
<dbReference type="RefSeq" id="WP_182662266.1">
    <property type="nucleotide sequence ID" value="NZ_JACIVI010000001.1"/>
</dbReference>
<organism evidence="3 4">
    <name type="scientific">Aquariibacter albus</name>
    <dbReference type="NCBI Taxonomy" id="2759899"/>
    <lineage>
        <taxon>Bacteria</taxon>
        <taxon>Pseudomonadati</taxon>
        <taxon>Pseudomonadota</taxon>
        <taxon>Betaproteobacteria</taxon>
        <taxon>Burkholderiales</taxon>
        <taxon>Sphaerotilaceae</taxon>
        <taxon>Aquariibacter</taxon>
    </lineage>
</organism>
<keyword evidence="1" id="KW-0175">Coiled coil</keyword>
<feature type="compositionally biased region" description="Gly residues" evidence="2">
    <location>
        <begin position="186"/>
        <end position="201"/>
    </location>
</feature>
<accession>A0A839HPV6</accession>
<dbReference type="AlphaFoldDB" id="A0A839HPV6"/>
<proteinExistence type="predicted"/>
<dbReference type="EMBL" id="JACIVI010000001">
    <property type="protein sequence ID" value="MBB1161460.1"/>
    <property type="molecule type" value="Genomic_DNA"/>
</dbReference>
<evidence type="ECO:0000313" key="3">
    <source>
        <dbReference type="EMBL" id="MBB1161460.1"/>
    </source>
</evidence>